<sequence>MYLTFADFQTLCPDSTITEQQYNALENMAESDIDTLTFNRITAIGFDNLTAFQQDKVRLALSQQTAFVFDNAELLDSPLSSYSISGVSMSFDSSKVINYCGVTTTRQVYNTLLQTGLCYRGL</sequence>
<accession>A0A174Z3J4</accession>
<dbReference type="EMBL" id="CZBY01000001">
    <property type="protein sequence ID" value="CUQ80532.1"/>
    <property type="molecule type" value="Genomic_DNA"/>
</dbReference>
<protein>
    <submittedName>
        <fullName evidence="1">Uncharacterized protein</fullName>
    </submittedName>
</protein>
<reference evidence="1 2" key="1">
    <citation type="submission" date="2015-09" db="EMBL/GenBank/DDBJ databases">
        <authorList>
            <consortium name="Pathogen Informatics"/>
        </authorList>
    </citation>
    <scope>NUCLEOTIDE SEQUENCE [LARGE SCALE GENOMIC DNA]</scope>
    <source>
        <strain evidence="1 2">2789STDY5834928</strain>
    </source>
</reference>
<organism evidence="1 2">
    <name type="scientific">[Eubacterium] siraeum</name>
    <dbReference type="NCBI Taxonomy" id="39492"/>
    <lineage>
        <taxon>Bacteria</taxon>
        <taxon>Bacillati</taxon>
        <taxon>Bacillota</taxon>
        <taxon>Clostridia</taxon>
        <taxon>Eubacteriales</taxon>
        <taxon>Oscillospiraceae</taxon>
        <taxon>Oscillospiraceae incertae sedis</taxon>
    </lineage>
</organism>
<dbReference type="AlphaFoldDB" id="A0A174Z3J4"/>
<name>A0A174Z3J4_9FIRM</name>
<evidence type="ECO:0000313" key="1">
    <source>
        <dbReference type="EMBL" id="CUQ80532.1"/>
    </source>
</evidence>
<dbReference type="OrthoDB" id="1652136at2"/>
<dbReference type="Proteomes" id="UP000095662">
    <property type="component" value="Unassembled WGS sequence"/>
</dbReference>
<gene>
    <name evidence="1" type="ORF">ERS852540_00011</name>
</gene>
<evidence type="ECO:0000313" key="2">
    <source>
        <dbReference type="Proteomes" id="UP000095662"/>
    </source>
</evidence>
<dbReference type="STRING" id="39492.ERS852540_00011"/>
<proteinExistence type="predicted"/>